<evidence type="ECO:0000313" key="1">
    <source>
        <dbReference type="EMBL" id="QLH07185.1"/>
    </source>
</evidence>
<sequence length="65" mass="7713">MIAYLNDRLEHGEPLNDDSPVVAPDYVYKTNRGNNNNKPFLPTRQISKEVRETFKPRFSWRTYVL</sequence>
<dbReference type="Proteomes" id="UP000509478">
    <property type="component" value="Chromosome"/>
</dbReference>
<accession>A0A7D5RGT5</accession>
<dbReference type="OrthoDB" id="10001at2157"/>
<name>A0A7D5RGT5_9ARCH</name>
<dbReference type="AlphaFoldDB" id="A0A7D5RGT5"/>
<protein>
    <submittedName>
        <fullName evidence="1">Uncharacterized protein</fullName>
    </submittedName>
</protein>
<dbReference type="EMBL" id="CP026995">
    <property type="protein sequence ID" value="QLH07185.1"/>
    <property type="molecule type" value="Genomic_DNA"/>
</dbReference>
<dbReference type="GeneID" id="56068219"/>
<gene>
    <name evidence="1" type="ORF">C5F50_08915</name>
</gene>
<reference evidence="1 2" key="1">
    <citation type="submission" date="2018-02" db="EMBL/GenBank/DDBJ databases">
        <title>Complete genome of Nitrosopumilus ureaphilus PS0.</title>
        <authorList>
            <person name="Qin W."/>
            <person name="Zheng Y."/>
            <person name="Stahl D.A."/>
        </authorList>
    </citation>
    <scope>NUCLEOTIDE SEQUENCE [LARGE SCALE GENOMIC DNA]</scope>
    <source>
        <strain evidence="1 2">PS0</strain>
    </source>
</reference>
<dbReference type="KEGG" id="nue:C5F50_08915"/>
<evidence type="ECO:0000313" key="2">
    <source>
        <dbReference type="Proteomes" id="UP000509478"/>
    </source>
</evidence>
<dbReference type="RefSeq" id="WP_179371050.1">
    <property type="nucleotide sequence ID" value="NZ_CP026995.1"/>
</dbReference>
<proteinExistence type="predicted"/>
<organism evidence="1 2">
    <name type="scientific">Nitrosopumilus ureiphilus</name>
    <dbReference type="NCBI Taxonomy" id="1470067"/>
    <lineage>
        <taxon>Archaea</taxon>
        <taxon>Nitrososphaerota</taxon>
        <taxon>Nitrososphaeria</taxon>
        <taxon>Nitrosopumilales</taxon>
        <taxon>Nitrosopumilaceae</taxon>
        <taxon>Nitrosopumilus</taxon>
    </lineage>
</organism>
<keyword evidence="2" id="KW-1185">Reference proteome</keyword>